<name>A0ABQ9YEN8_9EUKA</name>
<keyword evidence="2" id="KW-1185">Reference proteome</keyword>
<dbReference type="EMBL" id="JARBJD010000012">
    <property type="protein sequence ID" value="KAK2962231.1"/>
    <property type="molecule type" value="Genomic_DNA"/>
</dbReference>
<gene>
    <name evidence="1" type="ORF">BLNAU_2891</name>
</gene>
<reference evidence="1 2" key="1">
    <citation type="journal article" date="2022" name="bioRxiv">
        <title>Genomics of Preaxostyla Flagellates Illuminates Evolutionary Transitions and the Path Towards Mitochondrial Loss.</title>
        <authorList>
            <person name="Novak L.V.F."/>
            <person name="Treitli S.C."/>
            <person name="Pyrih J."/>
            <person name="Halakuc P."/>
            <person name="Pipaliya S.V."/>
            <person name="Vacek V."/>
            <person name="Brzon O."/>
            <person name="Soukal P."/>
            <person name="Eme L."/>
            <person name="Dacks J.B."/>
            <person name="Karnkowska A."/>
            <person name="Elias M."/>
            <person name="Hampl V."/>
        </authorList>
    </citation>
    <scope>NUCLEOTIDE SEQUENCE [LARGE SCALE GENOMIC DNA]</scope>
    <source>
        <strain evidence="1">NAU3</strain>
        <tissue evidence="1">Gut</tissue>
    </source>
</reference>
<evidence type="ECO:0000313" key="1">
    <source>
        <dbReference type="EMBL" id="KAK2962231.1"/>
    </source>
</evidence>
<protein>
    <submittedName>
        <fullName evidence="1">Uncharacterized protein</fullName>
    </submittedName>
</protein>
<sequence length="88" mass="10119">MVTKMVCFNPTFRVANMTGCMTHLSYLFNIPDVQQFLIHLPIKLVGLGVPSFVQTVLRSLIYSHVSLHPEVWEADHIQRENCEGERMC</sequence>
<evidence type="ECO:0000313" key="2">
    <source>
        <dbReference type="Proteomes" id="UP001281761"/>
    </source>
</evidence>
<comment type="caution">
    <text evidence="1">The sequence shown here is derived from an EMBL/GenBank/DDBJ whole genome shotgun (WGS) entry which is preliminary data.</text>
</comment>
<organism evidence="1 2">
    <name type="scientific">Blattamonas nauphoetae</name>
    <dbReference type="NCBI Taxonomy" id="2049346"/>
    <lineage>
        <taxon>Eukaryota</taxon>
        <taxon>Metamonada</taxon>
        <taxon>Preaxostyla</taxon>
        <taxon>Oxymonadida</taxon>
        <taxon>Blattamonas</taxon>
    </lineage>
</organism>
<dbReference type="Proteomes" id="UP001281761">
    <property type="component" value="Unassembled WGS sequence"/>
</dbReference>
<accession>A0ABQ9YEN8</accession>
<proteinExistence type="predicted"/>